<dbReference type="InterPro" id="IPR029044">
    <property type="entry name" value="Nucleotide-diphossugar_trans"/>
</dbReference>
<dbReference type="InterPro" id="IPR001173">
    <property type="entry name" value="Glyco_trans_2-like"/>
</dbReference>
<dbReference type="PANTHER" id="PTHR43630">
    <property type="entry name" value="POLY-BETA-1,6-N-ACETYL-D-GLUCOSAMINE SYNTHASE"/>
    <property type="match status" value="1"/>
</dbReference>
<comment type="caution">
    <text evidence="3">The sequence shown here is derived from an EMBL/GenBank/DDBJ whole genome shotgun (WGS) entry which is preliminary data.</text>
</comment>
<feature type="transmembrane region" description="Helical" evidence="1">
    <location>
        <begin position="6"/>
        <end position="29"/>
    </location>
</feature>
<protein>
    <recommendedName>
        <fullName evidence="2">Glycosyltransferase 2-like domain-containing protein</fullName>
    </recommendedName>
</protein>
<feature type="transmembrane region" description="Helical" evidence="1">
    <location>
        <begin position="395"/>
        <end position="414"/>
    </location>
</feature>
<keyword evidence="1" id="KW-1133">Transmembrane helix</keyword>
<accession>A0A1F6FLP4</accession>
<keyword evidence="1" id="KW-0812">Transmembrane</keyword>
<name>A0A1F6FLP4_9BACT</name>
<dbReference type="EMBL" id="MFMW01000026">
    <property type="protein sequence ID" value="OGG86788.1"/>
    <property type="molecule type" value="Genomic_DNA"/>
</dbReference>
<dbReference type="AlphaFoldDB" id="A0A1F6FLP4"/>
<organism evidence="3 4">
    <name type="scientific">Candidatus Kuenenbacteria bacterium RIFCSPHIGHO2_02_FULL_39_13</name>
    <dbReference type="NCBI Taxonomy" id="1798561"/>
    <lineage>
        <taxon>Bacteria</taxon>
        <taxon>Candidatus Kueneniibacteriota</taxon>
    </lineage>
</organism>
<dbReference type="PANTHER" id="PTHR43630:SF2">
    <property type="entry name" value="GLYCOSYLTRANSFERASE"/>
    <property type="match status" value="1"/>
</dbReference>
<dbReference type="Gene3D" id="3.90.550.10">
    <property type="entry name" value="Spore Coat Polysaccharide Biosynthesis Protein SpsA, Chain A"/>
    <property type="match status" value="1"/>
</dbReference>
<keyword evidence="1" id="KW-0472">Membrane</keyword>
<dbReference type="Proteomes" id="UP000179136">
    <property type="component" value="Unassembled WGS sequence"/>
</dbReference>
<feature type="domain" description="Glycosyltransferase 2-like" evidence="2">
    <location>
        <begin position="144"/>
        <end position="332"/>
    </location>
</feature>
<gene>
    <name evidence="3" type="ORF">A3B87_01580</name>
</gene>
<evidence type="ECO:0000256" key="1">
    <source>
        <dbReference type="SAM" id="Phobius"/>
    </source>
</evidence>
<evidence type="ECO:0000313" key="3">
    <source>
        <dbReference type="EMBL" id="OGG86788.1"/>
    </source>
</evidence>
<reference evidence="3 4" key="1">
    <citation type="journal article" date="2016" name="Nat. Commun.">
        <title>Thousands of microbial genomes shed light on interconnected biogeochemical processes in an aquifer system.</title>
        <authorList>
            <person name="Anantharaman K."/>
            <person name="Brown C.T."/>
            <person name="Hug L.A."/>
            <person name="Sharon I."/>
            <person name="Castelle C.J."/>
            <person name="Probst A.J."/>
            <person name="Thomas B.C."/>
            <person name="Singh A."/>
            <person name="Wilkins M.J."/>
            <person name="Karaoz U."/>
            <person name="Brodie E.L."/>
            <person name="Williams K.H."/>
            <person name="Hubbard S.S."/>
            <person name="Banfield J.F."/>
        </authorList>
    </citation>
    <scope>NUCLEOTIDE SEQUENCE [LARGE SCALE GENOMIC DNA]</scope>
</reference>
<proteinExistence type="predicted"/>
<feature type="transmembrane region" description="Helical" evidence="1">
    <location>
        <begin position="356"/>
        <end position="374"/>
    </location>
</feature>
<dbReference type="SUPFAM" id="SSF53448">
    <property type="entry name" value="Nucleotide-diphospho-sugar transferases"/>
    <property type="match status" value="1"/>
</dbReference>
<feature type="transmembrane region" description="Helical" evidence="1">
    <location>
        <begin position="306"/>
        <end position="336"/>
    </location>
</feature>
<dbReference type="CDD" id="cd06423">
    <property type="entry name" value="CESA_like"/>
    <property type="match status" value="1"/>
</dbReference>
<evidence type="ECO:0000313" key="4">
    <source>
        <dbReference type="Proteomes" id="UP000179136"/>
    </source>
</evidence>
<dbReference type="STRING" id="1798561.A3B87_01580"/>
<dbReference type="Pfam" id="PF13632">
    <property type="entry name" value="Glyco_trans_2_3"/>
    <property type="match status" value="1"/>
</dbReference>
<sequence length="428" mass="49407">MLKVVISVIIIFGFSFTFWSLIGLLRFIIEFILKKINFSKNGNGAVITQVKPNLVDNYQPGIFEVAVVMAAHNEQSVINDSLEALEKIIPPHNVFVANDGSLDKTGEIARAYGANVLDIYPKRGKAGALAAALEHFNIYDQYKYVVFIDADTRLRADYLANGMPLFKDDKIAAVAGYARSQWKNNIFIAYRCRVWLIIQTFFRFGMSWKYTNVNMIVPGFASMYRTRVLRQINIAKQGLVIEDFNMTFELQKKKLGKIAHYPSITGYTQDPDTFKSYCHQIKRWNLGFWQTVKANGVWSSFFWLNLIIYLAEIILVGFVMLIFPIFILYFILAIIFNSYGLITADKLAAAYVMLDWFLILFIFDYFYTIITAIVNRRPALLFYGPTMLFFRWLDAYYLFTGFFLTYTTTSSGVWTPPKRWQSAERQAV</sequence>
<evidence type="ECO:0000259" key="2">
    <source>
        <dbReference type="Pfam" id="PF13632"/>
    </source>
</evidence>